<evidence type="ECO:0000313" key="4">
    <source>
        <dbReference type="EMBL" id="VDP27001.1"/>
    </source>
</evidence>
<sequence length="845" mass="95989">MKSPSVDCTLSSPYVHQNNNTSSSQQYHSRPSLLKLKTKFTRSNSFSLESYSNDTDLFSSNQDLNVLRSILVSNDVVMVLCNSLDATIEGLWQADTALGQPGLSLFTLYNYPFNCILPYKKSNSINNENNTFTSQCLISCIIRIILYVLGLNQSSVSYQRILLSLKRIISRLINSGMIISNNSLMNKHLNNKMNTLSSTLLIKAYLIDSLHYLKHLTLSDVDSNLSTKLIDNSNYDETMFDSERYIEPFNLTSLSLNNNDDGYNTVSGITTTPMTVPTIPFMSNIPTSNFTLQISQLVDNLNYLLNDAIRLQDTIHVVYKRQQEQSNDCFKQTVNEDTLSMIDLLHSISHRNRASPELRLYWILQIAEKHYELSQFAEASQCLAHCTAIVAEHMINRGCSPSGLSSAGCADIADAVQNLNILEESCACGFPNTSVFDKFSCSTPIILQDLSSLMPLDVSWHFTMPGFMALISWTAESFAKAGFYEIVPCLYSRLVLLLQSSNDYGRLAEIHGRIRDAYTVLNKNQNSKRMFSSYFRVGFHGIIFGELNGKDFIYKEAPFTKLAEITHRLQAFYGDKFGQDRIVIIKDSNIVDEKQLDSDKGYLQITFVEPYLEDFELRRRTTKFHCNYGLKRFVLSLPFTIDGQAHGSLSTQYKRKYILTTSRCFPYMKTRLLVVSTESHTLTPIEVALEDITHRVEQLDRVLTTEPPDVKYLQMLLQGCIGTVVNQGPVEMATTFLGHEKNKPLKSLIPDKNKSSTTLNSTTYEDIQNRLRITFQQFLIKSYEALRLNESLIGSDQIEYHKELERNFTNVKRLLDPLIVIPKSTLTNGFTGMKQNDEFPLKSTK</sequence>
<dbReference type="InterPro" id="IPR027357">
    <property type="entry name" value="DOCKER_dom"/>
</dbReference>
<dbReference type="Pfam" id="PF06920">
    <property type="entry name" value="DHR-2_Lobe_A"/>
    <property type="match status" value="1"/>
</dbReference>
<feature type="domain" description="DOCKER" evidence="3">
    <location>
        <begin position="350"/>
        <end position="824"/>
    </location>
</feature>
<dbReference type="InterPro" id="IPR046770">
    <property type="entry name" value="DOCKER_Lobe_B"/>
</dbReference>
<dbReference type="InterPro" id="IPR046773">
    <property type="entry name" value="DOCKER_Lobe_C"/>
</dbReference>
<dbReference type="Gene3D" id="1.25.40.410">
    <property type="match status" value="1"/>
</dbReference>
<dbReference type="InterPro" id="IPR046769">
    <property type="entry name" value="DOCKER_Lobe_A"/>
</dbReference>
<proteinExistence type="inferred from homology"/>
<dbReference type="PANTHER" id="PTHR23317:SF76">
    <property type="entry name" value="LD20667P"/>
    <property type="match status" value="1"/>
</dbReference>
<dbReference type="Gene3D" id="1.20.58.740">
    <property type="match status" value="1"/>
</dbReference>
<name>A0A3P8C1N5_9TREM</name>
<dbReference type="InterPro" id="IPR026791">
    <property type="entry name" value="DOCK"/>
</dbReference>
<dbReference type="InterPro" id="IPR043161">
    <property type="entry name" value="DOCK_C_lobe_A"/>
</dbReference>
<keyword evidence="1" id="KW-0344">Guanine-nucleotide releasing factor</keyword>
<dbReference type="Pfam" id="PF20421">
    <property type="entry name" value="DHR-2_Lobe_C"/>
    <property type="match status" value="1"/>
</dbReference>
<evidence type="ECO:0000259" key="3">
    <source>
        <dbReference type="PROSITE" id="PS51651"/>
    </source>
</evidence>
<dbReference type="AlphaFoldDB" id="A0A3P8C1N5"/>
<dbReference type="CDD" id="cd11695">
    <property type="entry name" value="DHR2_DOCK_C"/>
    <property type="match status" value="1"/>
</dbReference>
<comment type="similarity">
    <text evidence="2">Belongs to the DOCK family.</text>
</comment>
<gene>
    <name evidence="4" type="ORF">SMTD_LOCUS5096</name>
</gene>
<keyword evidence="5" id="KW-1185">Reference proteome</keyword>
<dbReference type="Pfam" id="PF20422">
    <property type="entry name" value="DHR-2_Lobe_B"/>
    <property type="match status" value="1"/>
</dbReference>
<organism evidence="4 5">
    <name type="scientific">Schistosoma mattheei</name>
    <dbReference type="NCBI Taxonomy" id="31246"/>
    <lineage>
        <taxon>Eukaryota</taxon>
        <taxon>Metazoa</taxon>
        <taxon>Spiralia</taxon>
        <taxon>Lophotrochozoa</taxon>
        <taxon>Platyhelminthes</taxon>
        <taxon>Trematoda</taxon>
        <taxon>Digenea</taxon>
        <taxon>Strigeidida</taxon>
        <taxon>Schistosomatoidea</taxon>
        <taxon>Schistosomatidae</taxon>
        <taxon>Schistosoma</taxon>
    </lineage>
</organism>
<protein>
    <recommendedName>
        <fullName evidence="3">DOCKER domain-containing protein</fullName>
    </recommendedName>
</protein>
<dbReference type="PROSITE" id="PS51651">
    <property type="entry name" value="DOCKER"/>
    <property type="match status" value="1"/>
</dbReference>
<dbReference type="GO" id="GO:0005085">
    <property type="term" value="F:guanyl-nucleotide exchange factor activity"/>
    <property type="evidence" value="ECO:0007669"/>
    <property type="project" value="UniProtKB-KW"/>
</dbReference>
<dbReference type="Proteomes" id="UP000269396">
    <property type="component" value="Unassembled WGS sequence"/>
</dbReference>
<dbReference type="GO" id="GO:0007264">
    <property type="term" value="P:small GTPase-mediated signal transduction"/>
    <property type="evidence" value="ECO:0007669"/>
    <property type="project" value="InterPro"/>
</dbReference>
<accession>A0A3P8C1N5</accession>
<evidence type="ECO:0000256" key="2">
    <source>
        <dbReference type="PROSITE-ProRule" id="PRU00984"/>
    </source>
</evidence>
<reference evidence="4 5" key="1">
    <citation type="submission" date="2018-11" db="EMBL/GenBank/DDBJ databases">
        <authorList>
            <consortium name="Pathogen Informatics"/>
        </authorList>
    </citation>
    <scope>NUCLEOTIDE SEQUENCE [LARGE SCALE GENOMIC DNA]</scope>
    <source>
        <strain>Denwood</strain>
        <strain evidence="5">Zambia</strain>
    </source>
</reference>
<evidence type="ECO:0000256" key="1">
    <source>
        <dbReference type="ARBA" id="ARBA00022658"/>
    </source>
</evidence>
<evidence type="ECO:0000313" key="5">
    <source>
        <dbReference type="Proteomes" id="UP000269396"/>
    </source>
</evidence>
<dbReference type="PANTHER" id="PTHR23317">
    <property type="entry name" value="DEDICATOR OF CYTOKINESIS DOCK"/>
    <property type="match status" value="1"/>
</dbReference>
<dbReference type="InterPro" id="IPR043162">
    <property type="entry name" value="DOCK_C_lobe_C"/>
</dbReference>
<dbReference type="EMBL" id="UZAL01026868">
    <property type="protein sequence ID" value="VDP27001.1"/>
    <property type="molecule type" value="Genomic_DNA"/>
</dbReference>